<evidence type="ECO:0000259" key="1">
    <source>
        <dbReference type="Pfam" id="PF07727"/>
    </source>
</evidence>
<evidence type="ECO:0000313" key="2">
    <source>
        <dbReference type="Proteomes" id="UP000189703"/>
    </source>
</evidence>
<accession>A0A1U8Q8I0</accession>
<dbReference type="Pfam" id="PF07727">
    <property type="entry name" value="RVT_2"/>
    <property type="match status" value="2"/>
</dbReference>
<gene>
    <name evidence="3" type="primary">LOC109115144</name>
</gene>
<dbReference type="STRING" id="4432.A0A1U8Q8I0"/>
<protein>
    <submittedName>
        <fullName evidence="3">Uncharacterized protein LOC109115144</fullName>
    </submittedName>
</protein>
<dbReference type="RefSeq" id="XP_019054351.1">
    <property type="nucleotide sequence ID" value="XM_019198806.1"/>
</dbReference>
<dbReference type="CDD" id="cd09272">
    <property type="entry name" value="RNase_HI_RT_Ty1"/>
    <property type="match status" value="1"/>
</dbReference>
<dbReference type="GeneID" id="109115144"/>
<proteinExistence type="predicted"/>
<dbReference type="SUPFAM" id="SSF56672">
    <property type="entry name" value="DNA/RNA polymerases"/>
    <property type="match status" value="1"/>
</dbReference>
<dbReference type="InterPro" id="IPR013103">
    <property type="entry name" value="RVT_2"/>
</dbReference>
<dbReference type="OrthoDB" id="851134at2759"/>
<dbReference type="PANTHER" id="PTHR11439:SF511">
    <property type="match status" value="1"/>
</dbReference>
<feature type="domain" description="Reverse transcriptase Ty1/copia-type" evidence="1">
    <location>
        <begin position="2"/>
        <end position="94"/>
    </location>
</feature>
<dbReference type="PANTHER" id="PTHR11439">
    <property type="entry name" value="GAG-POL-RELATED RETROTRANSPOSON"/>
    <property type="match status" value="1"/>
</dbReference>
<dbReference type="Proteomes" id="UP000189703">
    <property type="component" value="Unplaced"/>
</dbReference>
<organism evidence="2 3">
    <name type="scientific">Nelumbo nucifera</name>
    <name type="common">Sacred lotus</name>
    <dbReference type="NCBI Taxonomy" id="4432"/>
    <lineage>
        <taxon>Eukaryota</taxon>
        <taxon>Viridiplantae</taxon>
        <taxon>Streptophyta</taxon>
        <taxon>Embryophyta</taxon>
        <taxon>Tracheophyta</taxon>
        <taxon>Spermatophyta</taxon>
        <taxon>Magnoliopsida</taxon>
        <taxon>Proteales</taxon>
        <taxon>Nelumbonaceae</taxon>
        <taxon>Nelumbo</taxon>
    </lineage>
</organism>
<name>A0A1U8Q8I0_NELNU</name>
<sequence>MAIGSKWVCKVKLNPDDSVDRYKARLIAKGFHQVEGIDYFDSFSPVAKIVTVRIFLAIATSKSWPIHQLDINNAFLHGYLDEDIYMQPPEGHTSNSFVALLVYVDDVLLTGTLEADIISVKQHLDKLFTIKDLGCAKYFLGLEIASSSSGIVLNQRKYILDILTDTGLVGAKPTKTPFPKGQKLCANKGPPLAETERYRRFVERLLYLNISRTYISYSVQQLSQFVNSPCQSHWEAAMHLLRYLKSCHSKGLFYPTDNSLHLEAFSDVDWASCSETRKSLTSFCISLGLALISWKTKKQTAVSRSSAEVEYRSLAATVCELQWISYVLKDFGIQLKLSILLWCDNQAALHITVNPVFRERTKHLDIDCHLVREQFKQGCINPQHISTHNQVVDVFTKPLFGP</sequence>
<reference evidence="3" key="1">
    <citation type="submission" date="2025-08" db="UniProtKB">
        <authorList>
            <consortium name="RefSeq"/>
        </authorList>
    </citation>
    <scope>IDENTIFICATION</scope>
</reference>
<feature type="domain" description="Reverse transcriptase Ty1/copia-type" evidence="1">
    <location>
        <begin position="98"/>
        <end position="178"/>
    </location>
</feature>
<dbReference type="OMA" id="CPRESHW"/>
<dbReference type="KEGG" id="nnu:109115144"/>
<dbReference type="InterPro" id="IPR043502">
    <property type="entry name" value="DNA/RNA_pol_sf"/>
</dbReference>
<evidence type="ECO:0000313" key="3">
    <source>
        <dbReference type="RefSeq" id="XP_019054351.1"/>
    </source>
</evidence>
<dbReference type="InParanoid" id="A0A1U8Q8I0"/>
<keyword evidence="2" id="KW-1185">Reference proteome</keyword>
<dbReference type="AlphaFoldDB" id="A0A1U8Q8I0"/>